<feature type="compositionally biased region" description="Polar residues" evidence="1">
    <location>
        <begin position="126"/>
        <end position="137"/>
    </location>
</feature>
<dbReference type="AlphaFoldDB" id="A0A9P7VVS6"/>
<dbReference type="Proteomes" id="UP000812287">
    <property type="component" value="Unassembled WGS sequence"/>
</dbReference>
<dbReference type="EMBL" id="MU250529">
    <property type="protein sequence ID" value="KAG7448441.1"/>
    <property type="molecule type" value="Genomic_DNA"/>
</dbReference>
<evidence type="ECO:0000256" key="1">
    <source>
        <dbReference type="SAM" id="MobiDB-lite"/>
    </source>
</evidence>
<dbReference type="Pfam" id="PF20415">
    <property type="entry name" value="DUF6699"/>
    <property type="match status" value="1"/>
</dbReference>
<sequence>MVAEASCYIKRFELESILQLAILNLSPWLPTLCNGPTTMTRVIIIIIIGPGMLYLPLSKTGLSSLDSIPVRRRNPDHRHVRFSSAPNIQCVDELVQPPPPPYSVRVVFPHDPRSSQRKRSKHPPVHQSQGPNANGSFNRPAPIVHPPRPRRRLTKPPPDTFVQLPSTGPRQSRPSDWRADYRPRRPCGQGGCCLSSCFSLLCSCFRPRSVTLHPILSCAVRSMCYDLRQSYHSIILWGNRVLDINILHQLAVDPSVSKMRIFHPLLPWEITVRGHRGHGIRIIDVLQQIESALHTNVRRRDIDNVEITSDHRARINLAFGRRVSGQAVQRVDFLEHECMFTGLQKVAGRSWRMETSRF</sequence>
<feature type="compositionally biased region" description="Polar residues" evidence="1">
    <location>
        <begin position="163"/>
        <end position="172"/>
    </location>
</feature>
<proteinExistence type="predicted"/>
<comment type="caution">
    <text evidence="3">The sequence shown here is derived from an EMBL/GenBank/DDBJ whole genome shotgun (WGS) entry which is preliminary data.</text>
</comment>
<feature type="domain" description="DUF6699" evidence="2">
    <location>
        <begin position="225"/>
        <end position="345"/>
    </location>
</feature>
<evidence type="ECO:0000313" key="4">
    <source>
        <dbReference type="Proteomes" id="UP000812287"/>
    </source>
</evidence>
<gene>
    <name evidence="3" type="ORF">BT62DRAFT_706466</name>
</gene>
<accession>A0A9P7VVS6</accession>
<feature type="region of interest" description="Disordered" evidence="1">
    <location>
        <begin position="102"/>
        <end position="181"/>
    </location>
</feature>
<dbReference type="RefSeq" id="XP_043041941.1">
    <property type="nucleotide sequence ID" value="XM_043181958.1"/>
</dbReference>
<keyword evidence="4" id="KW-1185">Reference proteome</keyword>
<name>A0A9P7VVS6_9AGAR</name>
<reference evidence="3" key="1">
    <citation type="submission" date="2020-11" db="EMBL/GenBank/DDBJ databases">
        <title>Adaptations for nitrogen fixation in a non-lichenized fungal sporocarp promotes dispersal by wood-feeding termites.</title>
        <authorList>
            <consortium name="DOE Joint Genome Institute"/>
            <person name="Koch R.A."/>
            <person name="Yoon G."/>
            <person name="Arayal U."/>
            <person name="Lail K."/>
            <person name="Amirebrahimi M."/>
            <person name="Labutti K."/>
            <person name="Lipzen A."/>
            <person name="Riley R."/>
            <person name="Barry K."/>
            <person name="Henrissat B."/>
            <person name="Grigoriev I.V."/>
            <person name="Herr J.R."/>
            <person name="Aime M.C."/>
        </authorList>
    </citation>
    <scope>NUCLEOTIDE SEQUENCE</scope>
    <source>
        <strain evidence="3">MCA 3950</strain>
    </source>
</reference>
<dbReference type="InterPro" id="IPR046522">
    <property type="entry name" value="DUF6699"/>
</dbReference>
<evidence type="ECO:0000259" key="2">
    <source>
        <dbReference type="Pfam" id="PF20415"/>
    </source>
</evidence>
<feature type="compositionally biased region" description="Basic residues" evidence="1">
    <location>
        <begin position="115"/>
        <end position="124"/>
    </location>
</feature>
<evidence type="ECO:0000313" key="3">
    <source>
        <dbReference type="EMBL" id="KAG7448441.1"/>
    </source>
</evidence>
<dbReference type="OrthoDB" id="3265169at2759"/>
<organism evidence="3 4">
    <name type="scientific">Guyanagaster necrorhizus</name>
    <dbReference type="NCBI Taxonomy" id="856835"/>
    <lineage>
        <taxon>Eukaryota</taxon>
        <taxon>Fungi</taxon>
        <taxon>Dikarya</taxon>
        <taxon>Basidiomycota</taxon>
        <taxon>Agaricomycotina</taxon>
        <taxon>Agaricomycetes</taxon>
        <taxon>Agaricomycetidae</taxon>
        <taxon>Agaricales</taxon>
        <taxon>Marasmiineae</taxon>
        <taxon>Physalacriaceae</taxon>
        <taxon>Guyanagaster</taxon>
    </lineage>
</organism>
<dbReference type="GeneID" id="66104254"/>
<protein>
    <recommendedName>
        <fullName evidence="2">DUF6699 domain-containing protein</fullName>
    </recommendedName>
</protein>